<dbReference type="Proteomes" id="UP000827133">
    <property type="component" value="Unassembled WGS sequence"/>
</dbReference>
<dbReference type="RefSeq" id="XP_044678757.1">
    <property type="nucleotide sequence ID" value="XM_044825840.1"/>
</dbReference>
<dbReference type="AlphaFoldDB" id="A0A9P8DD51"/>
<name>A0A9P8DD51_9HYPO</name>
<keyword evidence="1" id="KW-0175">Coiled coil</keyword>
<organism evidence="2 3">
    <name type="scientific">Fusarium musae</name>
    <dbReference type="NCBI Taxonomy" id="1042133"/>
    <lineage>
        <taxon>Eukaryota</taxon>
        <taxon>Fungi</taxon>
        <taxon>Dikarya</taxon>
        <taxon>Ascomycota</taxon>
        <taxon>Pezizomycotina</taxon>
        <taxon>Sordariomycetes</taxon>
        <taxon>Hypocreomycetidae</taxon>
        <taxon>Hypocreales</taxon>
        <taxon>Nectriaceae</taxon>
        <taxon>Fusarium</taxon>
    </lineage>
</organism>
<dbReference type="EMBL" id="JAHBCI010000006">
    <property type="protein sequence ID" value="KAG9499757.1"/>
    <property type="molecule type" value="Genomic_DNA"/>
</dbReference>
<proteinExistence type="predicted"/>
<sequence>MPSTPEAGVRITLYQALSDTHDILRAKDEIIAQLNADKEDLQARLTKRDNDADVLKNVINDQAINIRDLNSKIGRQGKQIQDLKYERHVSHITIGVMRMRLAS</sequence>
<keyword evidence="3" id="KW-1185">Reference proteome</keyword>
<dbReference type="GeneID" id="68316073"/>
<evidence type="ECO:0000313" key="3">
    <source>
        <dbReference type="Proteomes" id="UP000827133"/>
    </source>
</evidence>
<evidence type="ECO:0000313" key="2">
    <source>
        <dbReference type="EMBL" id="KAG9499757.1"/>
    </source>
</evidence>
<gene>
    <name evidence="2" type="ORF">J7337_008217</name>
</gene>
<protein>
    <submittedName>
        <fullName evidence="2">Uncharacterized protein</fullName>
    </submittedName>
</protein>
<accession>A0A9P8DD51</accession>
<feature type="coiled-coil region" evidence="1">
    <location>
        <begin position="24"/>
        <end position="51"/>
    </location>
</feature>
<evidence type="ECO:0000256" key="1">
    <source>
        <dbReference type="SAM" id="Coils"/>
    </source>
</evidence>
<comment type="caution">
    <text evidence="2">The sequence shown here is derived from an EMBL/GenBank/DDBJ whole genome shotgun (WGS) entry which is preliminary data.</text>
</comment>
<dbReference type="KEGG" id="fmu:J7337_008217"/>
<reference evidence="2" key="1">
    <citation type="journal article" date="2021" name="Mol. Plant Microbe Interact.">
        <title>Telomere to telomere genome assembly of Fusarium musae F31, causal agent of crown rot disease of banana.</title>
        <authorList>
            <person name="Degradi L."/>
            <person name="Tava V."/>
            <person name="Kunova A."/>
            <person name="Cortesi P."/>
            <person name="Saracchi M."/>
            <person name="Pasquali M."/>
        </authorList>
    </citation>
    <scope>NUCLEOTIDE SEQUENCE</scope>
    <source>
        <strain evidence="2">F31</strain>
    </source>
</reference>